<keyword evidence="4" id="KW-0804">Transcription</keyword>
<name>A0ABW4KEZ1_9BACI</name>
<evidence type="ECO:0000259" key="5">
    <source>
        <dbReference type="PROSITE" id="PS50042"/>
    </source>
</evidence>
<dbReference type="PROSITE" id="PS51063">
    <property type="entry name" value="HTH_CRP_2"/>
    <property type="match status" value="1"/>
</dbReference>
<evidence type="ECO:0000256" key="2">
    <source>
        <dbReference type="ARBA" id="ARBA00023125"/>
    </source>
</evidence>
<evidence type="ECO:0000313" key="8">
    <source>
        <dbReference type="Proteomes" id="UP001597301"/>
    </source>
</evidence>
<evidence type="ECO:0000313" key="7">
    <source>
        <dbReference type="EMBL" id="MFD1706440.1"/>
    </source>
</evidence>
<keyword evidence="3" id="KW-0010">Activator</keyword>
<keyword evidence="2" id="KW-0238">DNA-binding</keyword>
<dbReference type="Pfam" id="PF13545">
    <property type="entry name" value="HTH_Crp_2"/>
    <property type="match status" value="1"/>
</dbReference>
<dbReference type="InterPro" id="IPR000595">
    <property type="entry name" value="cNMP-bd_dom"/>
</dbReference>
<dbReference type="Gene3D" id="2.60.120.10">
    <property type="entry name" value="Jelly Rolls"/>
    <property type="match status" value="1"/>
</dbReference>
<dbReference type="Proteomes" id="UP001597301">
    <property type="component" value="Unassembled WGS sequence"/>
</dbReference>
<evidence type="ECO:0000256" key="4">
    <source>
        <dbReference type="ARBA" id="ARBA00023163"/>
    </source>
</evidence>
<dbReference type="InterPro" id="IPR050397">
    <property type="entry name" value="Env_Response_Regulators"/>
</dbReference>
<dbReference type="PANTHER" id="PTHR24567">
    <property type="entry name" value="CRP FAMILY TRANSCRIPTIONAL REGULATORY PROTEIN"/>
    <property type="match status" value="1"/>
</dbReference>
<dbReference type="CDD" id="cd00038">
    <property type="entry name" value="CAP_ED"/>
    <property type="match status" value="1"/>
</dbReference>
<keyword evidence="8" id="KW-1185">Reference proteome</keyword>
<accession>A0ABW4KEZ1</accession>
<feature type="domain" description="HTH crp-type" evidence="6">
    <location>
        <begin position="158"/>
        <end position="227"/>
    </location>
</feature>
<organism evidence="7 8">
    <name type="scientific">Siminovitchia sediminis</name>
    <dbReference type="NCBI Taxonomy" id="1274353"/>
    <lineage>
        <taxon>Bacteria</taxon>
        <taxon>Bacillati</taxon>
        <taxon>Bacillota</taxon>
        <taxon>Bacilli</taxon>
        <taxon>Bacillales</taxon>
        <taxon>Bacillaceae</taxon>
        <taxon>Siminovitchia</taxon>
    </lineage>
</organism>
<dbReference type="PRINTS" id="PR00034">
    <property type="entry name" value="HTHCRP"/>
</dbReference>
<dbReference type="SUPFAM" id="SSF46785">
    <property type="entry name" value="Winged helix' DNA-binding domain"/>
    <property type="match status" value="1"/>
</dbReference>
<dbReference type="RefSeq" id="WP_380773047.1">
    <property type="nucleotide sequence ID" value="NZ_JBHUEO010000013.1"/>
</dbReference>
<comment type="caution">
    <text evidence="7">The sequence shown here is derived from an EMBL/GenBank/DDBJ whole genome shotgun (WGS) entry which is preliminary data.</text>
</comment>
<dbReference type="InterPro" id="IPR036388">
    <property type="entry name" value="WH-like_DNA-bd_sf"/>
</dbReference>
<dbReference type="SUPFAM" id="SSF51206">
    <property type="entry name" value="cAMP-binding domain-like"/>
    <property type="match status" value="1"/>
</dbReference>
<reference evidence="8" key="1">
    <citation type="journal article" date="2019" name="Int. J. Syst. Evol. Microbiol.">
        <title>The Global Catalogue of Microorganisms (GCM) 10K type strain sequencing project: providing services to taxonomists for standard genome sequencing and annotation.</title>
        <authorList>
            <consortium name="The Broad Institute Genomics Platform"/>
            <consortium name="The Broad Institute Genome Sequencing Center for Infectious Disease"/>
            <person name="Wu L."/>
            <person name="Ma J."/>
        </authorList>
    </citation>
    <scope>NUCLEOTIDE SEQUENCE [LARGE SCALE GENOMIC DNA]</scope>
    <source>
        <strain evidence="8">CGMCC 1.12295</strain>
    </source>
</reference>
<protein>
    <submittedName>
        <fullName evidence="7">Crp/Fnr family transcriptional regulator</fullName>
    </submittedName>
</protein>
<dbReference type="InterPro" id="IPR012318">
    <property type="entry name" value="HTH_CRP"/>
</dbReference>
<evidence type="ECO:0000256" key="3">
    <source>
        <dbReference type="ARBA" id="ARBA00023159"/>
    </source>
</evidence>
<dbReference type="InterPro" id="IPR014710">
    <property type="entry name" value="RmlC-like_jellyroll"/>
</dbReference>
<sequence length="232" mass="26674">MKDCGHLQPNIKEMQNLCVSLVPIFNHLHYTEMQEIVKATRAVTYEKGQEIYGAGDHSAQLYIVHRGRVKIFRLSESGKEQLIRILEPGDFMGELSLFSGSPFDHYAMAMEKTELCVMRRSDLKVFLKKYPNITLNIMEEISRRLERAERLISSLTSEDTEKRIAAYLVELVHDHKSTTITLPMPKKDIASYLGTTPETVSRKLAEFQENGWIDQTGQRRLTILDLDALESR</sequence>
<evidence type="ECO:0000259" key="6">
    <source>
        <dbReference type="PROSITE" id="PS51063"/>
    </source>
</evidence>
<proteinExistence type="predicted"/>
<dbReference type="SMART" id="SM00100">
    <property type="entry name" value="cNMP"/>
    <property type="match status" value="1"/>
</dbReference>
<gene>
    <name evidence="7" type="ORF">ACFSCZ_06685</name>
</gene>
<dbReference type="InterPro" id="IPR036390">
    <property type="entry name" value="WH_DNA-bd_sf"/>
</dbReference>
<dbReference type="Pfam" id="PF00027">
    <property type="entry name" value="cNMP_binding"/>
    <property type="match status" value="1"/>
</dbReference>
<dbReference type="PROSITE" id="PS50042">
    <property type="entry name" value="CNMP_BINDING_3"/>
    <property type="match status" value="1"/>
</dbReference>
<dbReference type="EMBL" id="JBHUEO010000013">
    <property type="protein sequence ID" value="MFD1706440.1"/>
    <property type="molecule type" value="Genomic_DNA"/>
</dbReference>
<keyword evidence="1" id="KW-0805">Transcription regulation</keyword>
<dbReference type="InterPro" id="IPR018490">
    <property type="entry name" value="cNMP-bd_dom_sf"/>
</dbReference>
<evidence type="ECO:0000256" key="1">
    <source>
        <dbReference type="ARBA" id="ARBA00023015"/>
    </source>
</evidence>
<feature type="domain" description="Cyclic nucleotide-binding" evidence="5">
    <location>
        <begin position="24"/>
        <end position="144"/>
    </location>
</feature>
<dbReference type="Gene3D" id="1.10.10.10">
    <property type="entry name" value="Winged helix-like DNA-binding domain superfamily/Winged helix DNA-binding domain"/>
    <property type="match status" value="1"/>
</dbReference>
<dbReference type="SMART" id="SM00419">
    <property type="entry name" value="HTH_CRP"/>
    <property type="match status" value="1"/>
</dbReference>
<dbReference type="CDD" id="cd00092">
    <property type="entry name" value="HTH_CRP"/>
    <property type="match status" value="1"/>
</dbReference>
<dbReference type="PANTHER" id="PTHR24567:SF28">
    <property type="entry name" value="LISTERIOLYSIN REGULATORY PROTEIN"/>
    <property type="match status" value="1"/>
</dbReference>